<organism evidence="8 9">
    <name type="scientific">Fusarium sporotrichioides</name>
    <dbReference type="NCBI Taxonomy" id="5514"/>
    <lineage>
        <taxon>Eukaryota</taxon>
        <taxon>Fungi</taxon>
        <taxon>Dikarya</taxon>
        <taxon>Ascomycota</taxon>
        <taxon>Pezizomycotina</taxon>
        <taxon>Sordariomycetes</taxon>
        <taxon>Hypocreomycetidae</taxon>
        <taxon>Hypocreales</taxon>
        <taxon>Nectriaceae</taxon>
        <taxon>Fusarium</taxon>
    </lineage>
</organism>
<keyword evidence="1" id="KW-0479">Metal-binding</keyword>
<feature type="domain" description="SPX" evidence="7">
    <location>
        <begin position="1"/>
        <end position="380"/>
    </location>
</feature>
<dbReference type="PROSITE" id="PS51382">
    <property type="entry name" value="SPX"/>
    <property type="match status" value="1"/>
</dbReference>
<evidence type="ECO:0000256" key="3">
    <source>
        <dbReference type="ARBA" id="ARBA00022833"/>
    </source>
</evidence>
<dbReference type="SUPFAM" id="SSF57850">
    <property type="entry name" value="RING/U-box"/>
    <property type="match status" value="1"/>
</dbReference>
<keyword evidence="3" id="KW-0862">Zinc</keyword>
<feature type="domain" description="RING-type" evidence="6">
    <location>
        <begin position="416"/>
        <end position="455"/>
    </location>
</feature>
<dbReference type="STRING" id="5514.A0A395RJ09"/>
<evidence type="ECO:0000259" key="6">
    <source>
        <dbReference type="PROSITE" id="PS50089"/>
    </source>
</evidence>
<dbReference type="InterPro" id="IPR017907">
    <property type="entry name" value="Znf_RING_CS"/>
</dbReference>
<dbReference type="Gene3D" id="3.30.40.10">
    <property type="entry name" value="Zinc/RING finger domain, C3HC4 (zinc finger)"/>
    <property type="match status" value="1"/>
</dbReference>
<dbReference type="SMART" id="SM00184">
    <property type="entry name" value="RING"/>
    <property type="match status" value="1"/>
</dbReference>
<keyword evidence="9" id="KW-1185">Reference proteome</keyword>
<evidence type="ECO:0000256" key="2">
    <source>
        <dbReference type="ARBA" id="ARBA00022771"/>
    </source>
</evidence>
<dbReference type="PROSITE" id="PS00518">
    <property type="entry name" value="ZF_RING_1"/>
    <property type="match status" value="1"/>
</dbReference>
<keyword evidence="2 4" id="KW-0863">Zinc-finger</keyword>
<dbReference type="Pfam" id="PF13923">
    <property type="entry name" value="zf-C3HC4_2"/>
    <property type="match status" value="1"/>
</dbReference>
<dbReference type="Pfam" id="PF03105">
    <property type="entry name" value="SPX"/>
    <property type="match status" value="1"/>
</dbReference>
<evidence type="ECO:0000256" key="1">
    <source>
        <dbReference type="ARBA" id="ARBA00022723"/>
    </source>
</evidence>
<name>A0A395RJ09_FUSSP</name>
<reference evidence="8 9" key="1">
    <citation type="journal article" date="2018" name="PLoS Pathog.">
        <title>Evolution of structural diversity of trichothecenes, a family of toxins produced by plant pathogenic and entomopathogenic fungi.</title>
        <authorList>
            <person name="Proctor R.H."/>
            <person name="McCormick S.P."/>
            <person name="Kim H.S."/>
            <person name="Cardoza R.E."/>
            <person name="Stanley A.M."/>
            <person name="Lindo L."/>
            <person name="Kelly A."/>
            <person name="Brown D.W."/>
            <person name="Lee T."/>
            <person name="Vaughan M.M."/>
            <person name="Alexander N.J."/>
            <person name="Busman M."/>
            <person name="Gutierrez S."/>
        </authorList>
    </citation>
    <scope>NUCLEOTIDE SEQUENCE [LARGE SCALE GENOMIC DNA]</scope>
    <source>
        <strain evidence="8 9">NRRL 3299</strain>
    </source>
</reference>
<evidence type="ECO:0000256" key="5">
    <source>
        <dbReference type="SAM" id="MobiDB-lite"/>
    </source>
</evidence>
<feature type="region of interest" description="Disordered" evidence="5">
    <location>
        <begin position="179"/>
        <end position="209"/>
    </location>
</feature>
<dbReference type="InterPro" id="IPR001841">
    <property type="entry name" value="Znf_RING"/>
</dbReference>
<evidence type="ECO:0000259" key="7">
    <source>
        <dbReference type="PROSITE" id="PS51382"/>
    </source>
</evidence>
<dbReference type="AlphaFoldDB" id="A0A395RJ09"/>
<evidence type="ECO:0000256" key="4">
    <source>
        <dbReference type="PROSITE-ProRule" id="PRU00175"/>
    </source>
</evidence>
<feature type="compositionally biased region" description="Polar residues" evidence="5">
    <location>
        <begin position="188"/>
        <end position="208"/>
    </location>
</feature>
<dbReference type="GO" id="GO:0008270">
    <property type="term" value="F:zinc ion binding"/>
    <property type="evidence" value="ECO:0007669"/>
    <property type="project" value="UniProtKB-KW"/>
</dbReference>
<gene>
    <name evidence="8" type="ORF">FSPOR_11032</name>
</gene>
<dbReference type="PROSITE" id="PS50089">
    <property type="entry name" value="ZF_RING_2"/>
    <property type="match status" value="1"/>
</dbReference>
<accession>A0A395RJ09</accession>
<dbReference type="Proteomes" id="UP000266152">
    <property type="component" value="Unassembled WGS sequence"/>
</dbReference>
<evidence type="ECO:0000313" key="8">
    <source>
        <dbReference type="EMBL" id="RGP59862.1"/>
    </source>
</evidence>
<evidence type="ECO:0000313" key="9">
    <source>
        <dbReference type="Proteomes" id="UP000266152"/>
    </source>
</evidence>
<dbReference type="InterPro" id="IPR004331">
    <property type="entry name" value="SPX_dom"/>
</dbReference>
<dbReference type="InterPro" id="IPR013083">
    <property type="entry name" value="Znf_RING/FYVE/PHD"/>
</dbReference>
<dbReference type="PANTHER" id="PTHR23327:SF51">
    <property type="entry name" value="TRANSCRIPTIONAL REGULATOR OF YEAST FORM ADHERENCE 3"/>
    <property type="match status" value="1"/>
</dbReference>
<comment type="caution">
    <text evidence="8">The sequence shown here is derived from an EMBL/GenBank/DDBJ whole genome shotgun (WGS) entry which is preliminary data.</text>
</comment>
<dbReference type="EMBL" id="PXOF01000204">
    <property type="protein sequence ID" value="RGP59862.1"/>
    <property type="molecule type" value="Genomic_DNA"/>
</dbReference>
<sequence>MKFGHDFKESLRAQDFPAHWVDHAIPYSQLKKCLKKVARELHELGLDPETLRELLNPDVTSPVALKYKLNDGTDSHLRPKLTVQVHLQDGVPIDASLAPNSRDFLNKIAVNLPQNQWSHTGHTAKAQTADAVKDALSPDTIAETTVTPSAETIDALADEANEKLAITLVEEKVNIAEKLSSDAEQHKTSAATRNNASDETTPISSPVDPTTGIYEIIEVPLTFDAEFFEMLQSDVNHLDALQTEEEKTMTSEIVALGKEVEHVVKPKRFSKTDLARWRQIFELYLDAEIFFATHEQDHGQRTSQKALKQLQWFQDQVTKQNLVQDFKLPESKAAFTRFINLNASLLKNMQFQELNKTAVAKILKKFDKRTALGVARKFPTVVHSDKLLAGTIARDVCAQMSQELVSKVPQLNDYLCPVCFSVAYMPVRLDCQHVFCIRCVIKIQRRKEKHCPLCRADVVLKASAMNLDYELQKYMKKYFAKEVKEKERANEIERGIEDYGPGYVHQECCLIILERL</sequence>
<proteinExistence type="predicted"/>
<dbReference type="PANTHER" id="PTHR23327">
    <property type="entry name" value="RING FINGER PROTEIN 127"/>
    <property type="match status" value="1"/>
</dbReference>
<protein>
    <submittedName>
        <fullName evidence="8">Ring-14 protein</fullName>
    </submittedName>
</protein>